<protein>
    <submittedName>
        <fullName evidence="2">Uncharacterized protein</fullName>
    </submittedName>
</protein>
<dbReference type="OrthoDB" id="2349072at2"/>
<organism evidence="2 3">
    <name type="scientific">Bacillus coahuilensis p1.1.43</name>
    <dbReference type="NCBI Taxonomy" id="1150625"/>
    <lineage>
        <taxon>Bacteria</taxon>
        <taxon>Bacillati</taxon>
        <taxon>Bacillota</taxon>
        <taxon>Bacilli</taxon>
        <taxon>Bacillales</taxon>
        <taxon>Bacillaceae</taxon>
        <taxon>Bacillus</taxon>
    </lineage>
</organism>
<evidence type="ECO:0000313" key="2">
    <source>
        <dbReference type="EMBL" id="KUP05882.1"/>
    </source>
</evidence>
<evidence type="ECO:0000313" key="3">
    <source>
        <dbReference type="Proteomes" id="UP000074108"/>
    </source>
</evidence>
<name>A0A147K784_9BACI</name>
<comment type="caution">
    <text evidence="2">The sequence shown here is derived from an EMBL/GenBank/DDBJ whole genome shotgun (WGS) entry which is preliminary data.</text>
</comment>
<accession>A0A147K784</accession>
<feature type="transmembrane region" description="Helical" evidence="1">
    <location>
        <begin position="12"/>
        <end position="34"/>
    </location>
</feature>
<sequence length="669" mass="73423">MKSLLNNKGNTLLNVMITTVVLVTVGMAIVSASIGGAKRTEVRETDINITYDALKVVDRVTAELSTKLSDPTNVDYALANSNFLYNLNNKLGLETLNSVTDLFMNESNSDTYLESIECINLIDITDGNITSIGSDSCVGNVSSLYPTAPFDLDRNLFTRVYDIVVVTNTPDDQEGFVQRTAIKRVILSPIPSFLKYAVGAGETLHLNGSPSIVGNLYVNDLLIQKDAEYTTQSQALNVIDTPYPSIYGDLFTNINTANYTSLKELVYPSTPDSEIKFYKEDAPELYHDSQFVDIDFNETIAEKGEAMLAANDLSSGDYSGTLAERIASKFGLGSVLPVDDIVEDILGNITDILDEIDLTDADLFRDDGSLTQIRHIGDVVVLALDTPMNLTDVVVNGDITIITDQPVSIDNIISTGNVSLVNISNTLEITGDIITTGSFSIEAQEQLNIAGNIYSEGNAFIKSLDSTIDLRGDMVVRNGELIISGNDNETSRGEAENDTILFDSVIYVEKTAEISNLNIKGGYEIPGDETSKRKKLILLSGDDLLLTRMNEFRNFSDSRETEGQLLPFDEDIEPLQAFFYTDTNAVLYGVGSQFFIEGGIFSKGDLEINAIRGEVVSLDKLNPTSSNINQEDHYSRFNVDYDQSVLTDNIDFLPKVDRLSMYSSDLIVR</sequence>
<proteinExistence type="predicted"/>
<keyword evidence="1" id="KW-0472">Membrane</keyword>
<dbReference type="Proteomes" id="UP000074108">
    <property type="component" value="Unassembled WGS sequence"/>
</dbReference>
<dbReference type="EMBL" id="LDYG01000032">
    <property type="protein sequence ID" value="KUP05882.1"/>
    <property type="molecule type" value="Genomic_DNA"/>
</dbReference>
<keyword evidence="1" id="KW-0812">Transmembrane</keyword>
<reference evidence="2 3" key="1">
    <citation type="journal article" date="2016" name="Front. Microbiol.">
        <title>Microevolution Analysis of Bacillus coahuilensis Unveils Differences in Phosphorus Acquisition Strategies and Their Regulation.</title>
        <authorList>
            <person name="Gomez-Lunar Z."/>
            <person name="Hernandez-Gonzalez I."/>
            <person name="Rodriguez-Torres M.D."/>
            <person name="Souza V."/>
            <person name="Olmedo-Alvarez G."/>
        </authorList>
    </citation>
    <scope>NUCLEOTIDE SEQUENCE [LARGE SCALE GENOMIC DNA]</scope>
    <source>
        <strain evidence="3">p1.1.43</strain>
    </source>
</reference>
<keyword evidence="3" id="KW-1185">Reference proteome</keyword>
<dbReference type="PATRIC" id="fig|1150625.3.peg.2319"/>
<gene>
    <name evidence="2" type="ORF">Q75_10905</name>
</gene>
<evidence type="ECO:0000256" key="1">
    <source>
        <dbReference type="SAM" id="Phobius"/>
    </source>
</evidence>
<dbReference type="AlphaFoldDB" id="A0A147K784"/>
<keyword evidence="1" id="KW-1133">Transmembrane helix</keyword>
<dbReference type="RefSeq" id="WP_010174009.1">
    <property type="nucleotide sequence ID" value="NZ_LDYG01000032.1"/>
</dbReference>